<feature type="domain" description="CobB/CobQ-like glutamine amidotransferase" evidence="8">
    <location>
        <begin position="258"/>
        <end position="461"/>
    </location>
</feature>
<dbReference type="InterPro" id="IPR002586">
    <property type="entry name" value="CobQ/CobB/MinD/ParA_Nub-bd_dom"/>
</dbReference>
<evidence type="ECO:0000313" key="9">
    <source>
        <dbReference type="EMBL" id="GAH28416.1"/>
    </source>
</evidence>
<comment type="caution">
    <text evidence="9">The sequence shown here is derived from an EMBL/GenBank/DDBJ whole genome shotgun (WGS) entry which is preliminary data.</text>
</comment>
<evidence type="ECO:0000256" key="1">
    <source>
        <dbReference type="ARBA" id="ARBA00001946"/>
    </source>
</evidence>
<dbReference type="EMBL" id="BARU01005221">
    <property type="protein sequence ID" value="GAH28416.1"/>
    <property type="molecule type" value="Genomic_DNA"/>
</dbReference>
<proteinExistence type="inferred from homology"/>
<dbReference type="InterPro" id="IPR004484">
    <property type="entry name" value="CbiA/CobB_synth"/>
</dbReference>
<keyword evidence="6" id="KW-0315">Glutamine amidotransferase</keyword>
<accession>X1E578</accession>
<evidence type="ECO:0000259" key="8">
    <source>
        <dbReference type="Pfam" id="PF07685"/>
    </source>
</evidence>
<dbReference type="NCBIfam" id="NF002204">
    <property type="entry name" value="PRK01077.1"/>
    <property type="match status" value="1"/>
</dbReference>
<dbReference type="InterPro" id="IPR029062">
    <property type="entry name" value="Class_I_gatase-like"/>
</dbReference>
<dbReference type="Pfam" id="PF01656">
    <property type="entry name" value="CbiA"/>
    <property type="match status" value="1"/>
</dbReference>
<dbReference type="InterPro" id="IPR011698">
    <property type="entry name" value="GATase_3"/>
</dbReference>
<evidence type="ECO:0000259" key="7">
    <source>
        <dbReference type="Pfam" id="PF01656"/>
    </source>
</evidence>
<keyword evidence="3" id="KW-0547">Nucleotide-binding</keyword>
<dbReference type="HAMAP" id="MF_00027">
    <property type="entry name" value="CobB_CbiA"/>
    <property type="match status" value="1"/>
</dbReference>
<evidence type="ECO:0000256" key="6">
    <source>
        <dbReference type="ARBA" id="ARBA00022962"/>
    </source>
</evidence>
<dbReference type="SUPFAM" id="SSF52540">
    <property type="entry name" value="P-loop containing nucleoside triphosphate hydrolases"/>
    <property type="match status" value="1"/>
</dbReference>
<reference evidence="9" key="1">
    <citation type="journal article" date="2014" name="Front. Microbiol.">
        <title>High frequency of phylogenetically diverse reductive dehalogenase-homologous genes in deep subseafloor sedimentary metagenomes.</title>
        <authorList>
            <person name="Kawai M."/>
            <person name="Futagami T."/>
            <person name="Toyoda A."/>
            <person name="Takaki Y."/>
            <person name="Nishi S."/>
            <person name="Hori S."/>
            <person name="Arai W."/>
            <person name="Tsubouchi T."/>
            <person name="Morono Y."/>
            <person name="Uchiyama I."/>
            <person name="Ito T."/>
            <person name="Fujiyama A."/>
            <person name="Inagaki F."/>
            <person name="Takami H."/>
        </authorList>
    </citation>
    <scope>NUCLEOTIDE SEQUENCE</scope>
    <source>
        <strain evidence="9">Expedition CK06-06</strain>
    </source>
</reference>
<dbReference type="NCBIfam" id="TIGR00379">
    <property type="entry name" value="cobB"/>
    <property type="match status" value="1"/>
</dbReference>
<dbReference type="Pfam" id="PF07685">
    <property type="entry name" value="GATase_3"/>
    <property type="match status" value="1"/>
</dbReference>
<keyword evidence="2" id="KW-0436">Ligase</keyword>
<dbReference type="NCBIfam" id="NF033195">
    <property type="entry name" value="F430_CfbB"/>
    <property type="match status" value="1"/>
</dbReference>
<dbReference type="SUPFAM" id="SSF52317">
    <property type="entry name" value="Class I glutamine amidotransferase-like"/>
    <property type="match status" value="1"/>
</dbReference>
<dbReference type="PROSITE" id="PS51274">
    <property type="entry name" value="GATASE_COBBQ"/>
    <property type="match status" value="1"/>
</dbReference>
<organism evidence="9">
    <name type="scientific">marine sediment metagenome</name>
    <dbReference type="NCBI Taxonomy" id="412755"/>
    <lineage>
        <taxon>unclassified sequences</taxon>
        <taxon>metagenomes</taxon>
        <taxon>ecological metagenomes</taxon>
    </lineage>
</organism>
<dbReference type="PANTHER" id="PTHR43873:SF1">
    <property type="entry name" value="COBYRINATE A,C-DIAMIDE SYNTHASE"/>
    <property type="match status" value="1"/>
</dbReference>
<name>X1E578_9ZZZZ</name>
<dbReference type="Gene3D" id="3.40.50.300">
    <property type="entry name" value="P-loop containing nucleotide triphosphate hydrolases"/>
    <property type="match status" value="1"/>
</dbReference>
<protein>
    <submittedName>
        <fullName evidence="9">Uncharacterized protein</fullName>
    </submittedName>
</protein>
<keyword evidence="5" id="KW-0460">Magnesium</keyword>
<dbReference type="Gene3D" id="3.40.50.880">
    <property type="match status" value="1"/>
</dbReference>
<dbReference type="InterPro" id="IPR027417">
    <property type="entry name" value="P-loop_NTPase"/>
</dbReference>
<evidence type="ECO:0000256" key="2">
    <source>
        <dbReference type="ARBA" id="ARBA00022598"/>
    </source>
</evidence>
<evidence type="ECO:0000256" key="4">
    <source>
        <dbReference type="ARBA" id="ARBA00022840"/>
    </source>
</evidence>
<dbReference type="AlphaFoldDB" id="X1E578"/>
<evidence type="ECO:0000256" key="3">
    <source>
        <dbReference type="ARBA" id="ARBA00022741"/>
    </source>
</evidence>
<dbReference type="CDD" id="cd03130">
    <property type="entry name" value="GATase1_CobB"/>
    <property type="match status" value="1"/>
</dbReference>
<dbReference type="CDD" id="cd05388">
    <property type="entry name" value="CobB_N"/>
    <property type="match status" value="1"/>
</dbReference>
<dbReference type="PANTHER" id="PTHR43873">
    <property type="entry name" value="COBYRINATE A,C-DIAMIDE SYNTHASE"/>
    <property type="match status" value="1"/>
</dbReference>
<sequence>MIMNIPRVLIAGDRSSAGKTTVCIGLLGALRERGLEVQGFKVGLDYIDPGFHTLVSDRPSRNLDGFLMSPDTVKEIFIRGCEGADIAVIEGVRGLYEGLNYFDDTGSTAQIAKILHCPVILVIDAGSITRSVAAVVNGYKSFDPEVQMSGVILNNIGSERHGEKAEKAVEKYCGVKVIGKIPRKRELGISMRHLGLITATECKNRWQDFDVVLNEIKKSVNEGVDIKMLFDVAKSARALKTPEARIFHADRSEEAKVRIAVAFDEAFNFYYQDTLDLLALEGAEVVYFSPIRDKKLPGGVDAVYIGGGFPEIYAAELSSNTQMLDDLRDFYEGYGVIYAECGGLMYLMEQLEYKPLRGRGAELHKGGSFEMCGVIKGLARMGGEKRVINYVEGEFRKDCILGKKGSRFKGHEFHHSKILLEDMANVDFAYKILRGEGIKDGMDGIITKNCLASFVHLHAASYTGFAENFVRSARN</sequence>
<gene>
    <name evidence="9" type="ORF">S03H2_10108</name>
</gene>
<keyword evidence="4" id="KW-0067">ATP-binding</keyword>
<comment type="cofactor">
    <cofactor evidence="1">
        <name>Mg(2+)</name>
        <dbReference type="ChEBI" id="CHEBI:18420"/>
    </cofactor>
</comment>
<dbReference type="GO" id="GO:0005524">
    <property type="term" value="F:ATP binding"/>
    <property type="evidence" value="ECO:0007669"/>
    <property type="project" value="UniProtKB-KW"/>
</dbReference>
<evidence type="ECO:0000256" key="5">
    <source>
        <dbReference type="ARBA" id="ARBA00022842"/>
    </source>
</evidence>
<dbReference type="GO" id="GO:0042242">
    <property type="term" value="F:cobyrinic acid a,c-diamide synthase activity"/>
    <property type="evidence" value="ECO:0007669"/>
    <property type="project" value="InterPro"/>
</dbReference>
<feature type="domain" description="CobQ/CobB/MinD/ParA nucleotide binding" evidence="7">
    <location>
        <begin position="9"/>
        <end position="187"/>
    </location>
</feature>